<dbReference type="InterPro" id="IPR032823">
    <property type="entry name" value="BCA_ABC_TP_C"/>
</dbReference>
<feature type="domain" description="ABC transporter" evidence="5">
    <location>
        <begin position="40"/>
        <end position="281"/>
    </location>
</feature>
<keyword evidence="2" id="KW-0547">Nucleotide-binding</keyword>
<gene>
    <name evidence="6" type="ORF">DXH78_14935</name>
</gene>
<dbReference type="InterPro" id="IPR051120">
    <property type="entry name" value="ABC_AA/LPS_Transport"/>
</dbReference>
<dbReference type="Pfam" id="PF00005">
    <property type="entry name" value="ABC_tran"/>
    <property type="match status" value="1"/>
</dbReference>
<dbReference type="PANTHER" id="PTHR45772">
    <property type="entry name" value="CONSERVED COMPONENT OF ABC TRANSPORTER FOR NATURAL AMINO ACIDS-RELATED"/>
    <property type="match status" value="1"/>
</dbReference>
<dbReference type="Proteomes" id="UP000263993">
    <property type="component" value="Unassembled WGS sequence"/>
</dbReference>
<dbReference type="GO" id="GO:0005524">
    <property type="term" value="F:ATP binding"/>
    <property type="evidence" value="ECO:0007669"/>
    <property type="project" value="UniProtKB-KW"/>
</dbReference>
<protein>
    <submittedName>
        <fullName evidence="6">ABC transporter ATP-binding protein</fullName>
    </submittedName>
</protein>
<name>A0A371B2U2_9BRAD</name>
<comment type="caution">
    <text evidence="6">The sequence shown here is derived from an EMBL/GenBank/DDBJ whole genome shotgun (WGS) entry which is preliminary data.</text>
</comment>
<dbReference type="PANTHER" id="PTHR45772:SF2">
    <property type="entry name" value="ABC TRANSPORTER ATP-BINDING PROTEIN"/>
    <property type="match status" value="1"/>
</dbReference>
<dbReference type="Gene3D" id="3.40.50.300">
    <property type="entry name" value="P-loop containing nucleotide triphosphate hydrolases"/>
    <property type="match status" value="1"/>
</dbReference>
<proteinExistence type="predicted"/>
<dbReference type="Pfam" id="PF12399">
    <property type="entry name" value="BCA_ABC_TP_C"/>
    <property type="match status" value="1"/>
</dbReference>
<dbReference type="OrthoDB" id="9780942at2"/>
<dbReference type="EMBL" id="QRGO01000002">
    <property type="protein sequence ID" value="RDV01905.1"/>
    <property type="molecule type" value="Genomic_DNA"/>
</dbReference>
<evidence type="ECO:0000313" key="7">
    <source>
        <dbReference type="Proteomes" id="UP000263993"/>
    </source>
</evidence>
<organism evidence="6 7">
    <name type="scientific">Undibacter mobilis</name>
    <dbReference type="NCBI Taxonomy" id="2292256"/>
    <lineage>
        <taxon>Bacteria</taxon>
        <taxon>Pseudomonadati</taxon>
        <taxon>Pseudomonadota</taxon>
        <taxon>Alphaproteobacteria</taxon>
        <taxon>Hyphomicrobiales</taxon>
        <taxon>Nitrobacteraceae</taxon>
        <taxon>Undibacter</taxon>
    </lineage>
</organism>
<evidence type="ECO:0000256" key="4">
    <source>
        <dbReference type="ARBA" id="ARBA00024722"/>
    </source>
</evidence>
<keyword evidence="3 6" id="KW-0067">ATP-binding</keyword>
<keyword evidence="1" id="KW-0813">Transport</keyword>
<dbReference type="CDD" id="cd03219">
    <property type="entry name" value="ABC_Mj1267_LivG_branched"/>
    <property type="match status" value="1"/>
</dbReference>
<dbReference type="SMART" id="SM00382">
    <property type="entry name" value="AAA"/>
    <property type="match status" value="1"/>
</dbReference>
<dbReference type="InterPro" id="IPR027417">
    <property type="entry name" value="P-loop_NTPase"/>
</dbReference>
<reference evidence="7" key="1">
    <citation type="submission" date="2018-08" db="EMBL/GenBank/DDBJ databases">
        <authorList>
            <person name="Kim S.-J."/>
            <person name="Jung G.-Y."/>
        </authorList>
    </citation>
    <scope>NUCLEOTIDE SEQUENCE [LARGE SCALE GENOMIC DNA]</scope>
    <source>
        <strain evidence="7">GY_H</strain>
    </source>
</reference>
<dbReference type="GO" id="GO:0005886">
    <property type="term" value="C:plasma membrane"/>
    <property type="evidence" value="ECO:0007669"/>
    <property type="project" value="TreeGrafter"/>
</dbReference>
<evidence type="ECO:0000313" key="6">
    <source>
        <dbReference type="EMBL" id="RDV01905.1"/>
    </source>
</evidence>
<evidence type="ECO:0000259" key="5">
    <source>
        <dbReference type="PROSITE" id="PS50893"/>
    </source>
</evidence>
<sequence>MDRALADCVRAAADPDGFLCPQRPDRTVPRLREALVKPLLSVQQLSKSYGALKVTNDISFDIAEGELFAIIGPNGAGKTTLIHQLSGMLSADSGQILFNGVDVTQQSMPDRVKAGLARSFQITSILPRFTALENVATAIQARRHSSFRFFDRVANDEGLNEPARAILNEVGLDGRHHVPADSLSHGEKRQLEVAIALATQPKLLLLDEPLAGTSHDESRNITNLLRALKGRITIALIEHDMEAVFALADRVGVLVYGRMIAAGAPADIRANAEVRAAYLGEETHA</sequence>
<evidence type="ECO:0000256" key="1">
    <source>
        <dbReference type="ARBA" id="ARBA00022448"/>
    </source>
</evidence>
<accession>A0A371B2U2</accession>
<dbReference type="InterPro" id="IPR003593">
    <property type="entry name" value="AAA+_ATPase"/>
</dbReference>
<evidence type="ECO:0000256" key="2">
    <source>
        <dbReference type="ARBA" id="ARBA00022741"/>
    </source>
</evidence>
<comment type="function">
    <text evidence="4">Involved in beta-(1--&gt;2)glucan export. Transmembrane domains (TMD) form a pore in the inner membrane and the ATP-binding domain (NBD) is responsible for energy generation.</text>
</comment>
<dbReference type="SUPFAM" id="SSF52540">
    <property type="entry name" value="P-loop containing nucleoside triphosphate hydrolases"/>
    <property type="match status" value="1"/>
</dbReference>
<evidence type="ECO:0000256" key="3">
    <source>
        <dbReference type="ARBA" id="ARBA00022840"/>
    </source>
</evidence>
<dbReference type="InterPro" id="IPR003439">
    <property type="entry name" value="ABC_transporter-like_ATP-bd"/>
</dbReference>
<dbReference type="GO" id="GO:0016887">
    <property type="term" value="F:ATP hydrolysis activity"/>
    <property type="evidence" value="ECO:0007669"/>
    <property type="project" value="InterPro"/>
</dbReference>
<keyword evidence="7" id="KW-1185">Reference proteome</keyword>
<dbReference type="AlphaFoldDB" id="A0A371B2U2"/>
<dbReference type="PROSITE" id="PS50893">
    <property type="entry name" value="ABC_TRANSPORTER_2"/>
    <property type="match status" value="1"/>
</dbReference>